<dbReference type="AlphaFoldDB" id="A0A8T0DX16"/>
<evidence type="ECO:0000313" key="2">
    <source>
        <dbReference type="EMBL" id="KAF8571734.1"/>
    </source>
</evidence>
<feature type="compositionally biased region" description="Polar residues" evidence="1">
    <location>
        <begin position="67"/>
        <end position="77"/>
    </location>
</feature>
<feature type="region of interest" description="Disordered" evidence="1">
    <location>
        <begin position="67"/>
        <end position="103"/>
    </location>
</feature>
<evidence type="ECO:0000256" key="1">
    <source>
        <dbReference type="SAM" id="MobiDB-lite"/>
    </source>
</evidence>
<name>A0A8T0DX16_9TREM</name>
<feature type="compositionally biased region" description="Basic and acidic residues" evidence="1">
    <location>
        <begin position="20"/>
        <end position="29"/>
    </location>
</feature>
<protein>
    <submittedName>
        <fullName evidence="2">Uncharacterized protein</fullName>
    </submittedName>
</protein>
<dbReference type="EMBL" id="JTDF01000353">
    <property type="protein sequence ID" value="KAF8571734.1"/>
    <property type="molecule type" value="Genomic_DNA"/>
</dbReference>
<accession>A0A8T0DX16</accession>
<gene>
    <name evidence="2" type="ORF">P879_02596</name>
</gene>
<reference evidence="2 3" key="1">
    <citation type="submission" date="2019-07" db="EMBL/GenBank/DDBJ databases">
        <title>Annotation for the trematode Paragonimus westermani.</title>
        <authorList>
            <person name="Choi Y.-J."/>
        </authorList>
    </citation>
    <scope>NUCLEOTIDE SEQUENCE [LARGE SCALE GENOMIC DNA]</scope>
    <source>
        <strain evidence="2">180907_Pwestermani</strain>
    </source>
</reference>
<feature type="region of interest" description="Disordered" evidence="1">
    <location>
        <begin position="20"/>
        <end position="49"/>
    </location>
</feature>
<sequence>MANWQAFRNVAPTIRRRACNRVDSKRDAGTHTARPPATTHQVSNGVDPQAETLDSGLAVESTPLFQPFSNAIPTLSPTGKGGEREDQTPTGGTTTDSSTPTIYTPKRSDYSEYFFSAIDWLNTIVLSESSKTTPFADEASRMELIRSPVIAPSAITDVSPTISPTARLSQAVELPSSDCSPSYPQPYNPAHQSISPQSPWSESPELFITNLHTTMQTPAAPSRFVDNYKSALR</sequence>
<comment type="caution">
    <text evidence="2">The sequence shown here is derived from an EMBL/GenBank/DDBJ whole genome shotgun (WGS) entry which is preliminary data.</text>
</comment>
<proteinExistence type="predicted"/>
<organism evidence="2 3">
    <name type="scientific">Paragonimus westermani</name>
    <dbReference type="NCBI Taxonomy" id="34504"/>
    <lineage>
        <taxon>Eukaryota</taxon>
        <taxon>Metazoa</taxon>
        <taxon>Spiralia</taxon>
        <taxon>Lophotrochozoa</taxon>
        <taxon>Platyhelminthes</taxon>
        <taxon>Trematoda</taxon>
        <taxon>Digenea</taxon>
        <taxon>Plagiorchiida</taxon>
        <taxon>Troglotremata</taxon>
        <taxon>Troglotrematidae</taxon>
        <taxon>Paragonimus</taxon>
    </lineage>
</organism>
<evidence type="ECO:0000313" key="3">
    <source>
        <dbReference type="Proteomes" id="UP000699462"/>
    </source>
</evidence>
<dbReference type="Proteomes" id="UP000699462">
    <property type="component" value="Unassembled WGS sequence"/>
</dbReference>
<feature type="compositionally biased region" description="Low complexity" evidence="1">
    <location>
        <begin position="88"/>
        <end position="101"/>
    </location>
</feature>
<keyword evidence="3" id="KW-1185">Reference proteome</keyword>